<reference evidence="3" key="1">
    <citation type="journal article" date="2019" name="Int. J. Syst. Evol. Microbiol.">
        <title>The Global Catalogue of Microorganisms (GCM) 10K type strain sequencing project: providing services to taxonomists for standard genome sequencing and annotation.</title>
        <authorList>
            <consortium name="The Broad Institute Genomics Platform"/>
            <consortium name="The Broad Institute Genome Sequencing Center for Infectious Disease"/>
            <person name="Wu L."/>
            <person name="Ma J."/>
        </authorList>
    </citation>
    <scope>NUCLEOTIDE SEQUENCE [LARGE SCALE GENOMIC DNA]</scope>
    <source>
        <strain evidence="3">KCTC 3913</strain>
    </source>
</reference>
<name>A0ABW5RNI8_9BACI</name>
<dbReference type="InterPro" id="IPR010773">
    <property type="entry name" value="Mycophage_PG1_Gp7"/>
</dbReference>
<dbReference type="RefSeq" id="WP_377932598.1">
    <property type="nucleotide sequence ID" value="NZ_JBHUMF010000008.1"/>
</dbReference>
<organism evidence="2 3">
    <name type="scientific">Bacillus seohaeanensis</name>
    <dbReference type="NCBI Taxonomy" id="284580"/>
    <lineage>
        <taxon>Bacteria</taxon>
        <taxon>Bacillati</taxon>
        <taxon>Bacillota</taxon>
        <taxon>Bacilli</taxon>
        <taxon>Bacillales</taxon>
        <taxon>Bacillaceae</taxon>
        <taxon>Bacillus</taxon>
    </lineage>
</organism>
<keyword evidence="1" id="KW-0812">Transmembrane</keyword>
<sequence length="118" mass="13348">MELNFFQLLIMGLAVFRMTHLIVFDKITEFLRAPFFDEEKEISESGEEEIYLIPKKGGWKGFIAELISCYWCTGIWVTVGLYIGYSWIPIIAGPFITILAVAGVAAILESVVQHLISE</sequence>
<dbReference type="Proteomes" id="UP001597506">
    <property type="component" value="Unassembled WGS sequence"/>
</dbReference>
<evidence type="ECO:0000313" key="3">
    <source>
        <dbReference type="Proteomes" id="UP001597506"/>
    </source>
</evidence>
<evidence type="ECO:0000256" key="1">
    <source>
        <dbReference type="SAM" id="Phobius"/>
    </source>
</evidence>
<feature type="transmembrane region" description="Helical" evidence="1">
    <location>
        <begin position="91"/>
        <end position="112"/>
    </location>
</feature>
<proteinExistence type="predicted"/>
<keyword evidence="3" id="KW-1185">Reference proteome</keyword>
<dbReference type="EMBL" id="JBHUMF010000008">
    <property type="protein sequence ID" value="MFD2679729.1"/>
    <property type="molecule type" value="Genomic_DNA"/>
</dbReference>
<feature type="transmembrane region" description="Helical" evidence="1">
    <location>
        <begin position="6"/>
        <end position="24"/>
    </location>
</feature>
<accession>A0ABW5RNI8</accession>
<keyword evidence="1" id="KW-1133">Transmembrane helix</keyword>
<dbReference type="Pfam" id="PF07098">
    <property type="entry name" value="DUF1360"/>
    <property type="match status" value="1"/>
</dbReference>
<protein>
    <submittedName>
        <fullName evidence="2">DUF1360 domain-containing protein</fullName>
    </submittedName>
</protein>
<feature type="transmembrane region" description="Helical" evidence="1">
    <location>
        <begin position="62"/>
        <end position="85"/>
    </location>
</feature>
<comment type="caution">
    <text evidence="2">The sequence shown here is derived from an EMBL/GenBank/DDBJ whole genome shotgun (WGS) entry which is preliminary data.</text>
</comment>
<evidence type="ECO:0000313" key="2">
    <source>
        <dbReference type="EMBL" id="MFD2679729.1"/>
    </source>
</evidence>
<keyword evidence="1" id="KW-0472">Membrane</keyword>
<gene>
    <name evidence="2" type="ORF">ACFSUL_03075</name>
</gene>